<proteinExistence type="predicted"/>
<evidence type="ECO:0000259" key="4">
    <source>
        <dbReference type="Pfam" id="PF24883"/>
    </source>
</evidence>
<dbReference type="SUPFAM" id="SSF52540">
    <property type="entry name" value="P-loop containing nucleoside triphosphate hydrolases"/>
    <property type="match status" value="1"/>
</dbReference>
<accession>A0A1V6T6X2</accession>
<gene>
    <name evidence="5" type="ORF">PENSTE_c011G05996</name>
</gene>
<dbReference type="AlphaFoldDB" id="A0A1V6T6X2"/>
<dbReference type="Pfam" id="PF24883">
    <property type="entry name" value="NPHP3_N"/>
    <property type="match status" value="1"/>
</dbReference>
<feature type="chain" id="PRO_5012415637" description="Nephrocystin 3-like N-terminal domain-containing protein" evidence="3">
    <location>
        <begin position="21"/>
        <end position="1090"/>
    </location>
</feature>
<feature type="region of interest" description="Disordered" evidence="2">
    <location>
        <begin position="228"/>
        <end position="280"/>
    </location>
</feature>
<evidence type="ECO:0000256" key="2">
    <source>
        <dbReference type="SAM" id="MobiDB-lite"/>
    </source>
</evidence>
<dbReference type="Proteomes" id="UP000191285">
    <property type="component" value="Unassembled WGS sequence"/>
</dbReference>
<feature type="signal peptide" evidence="3">
    <location>
        <begin position="1"/>
        <end position="20"/>
    </location>
</feature>
<evidence type="ECO:0000313" key="5">
    <source>
        <dbReference type="EMBL" id="OQE21670.1"/>
    </source>
</evidence>
<evidence type="ECO:0000256" key="1">
    <source>
        <dbReference type="ARBA" id="ARBA00022737"/>
    </source>
</evidence>
<evidence type="ECO:0000256" key="3">
    <source>
        <dbReference type="SAM" id="SignalP"/>
    </source>
</evidence>
<reference evidence="6" key="1">
    <citation type="journal article" date="2017" name="Nat. Microbiol.">
        <title>Global analysis of biosynthetic gene clusters reveals vast potential of secondary metabolite production in Penicillium species.</title>
        <authorList>
            <person name="Nielsen J.C."/>
            <person name="Grijseels S."/>
            <person name="Prigent S."/>
            <person name="Ji B."/>
            <person name="Dainat J."/>
            <person name="Nielsen K.F."/>
            <person name="Frisvad J.C."/>
            <person name="Workman M."/>
            <person name="Nielsen J."/>
        </authorList>
    </citation>
    <scope>NUCLEOTIDE SEQUENCE [LARGE SCALE GENOMIC DNA]</scope>
    <source>
        <strain evidence="6">IBT 24891</strain>
    </source>
</reference>
<keyword evidence="6" id="KW-1185">Reference proteome</keyword>
<dbReference type="OrthoDB" id="443402at2759"/>
<dbReference type="Gene3D" id="3.40.50.300">
    <property type="entry name" value="P-loop containing nucleotide triphosphate hydrolases"/>
    <property type="match status" value="1"/>
</dbReference>
<dbReference type="InterPro" id="IPR027417">
    <property type="entry name" value="P-loop_NTPase"/>
</dbReference>
<feature type="domain" description="Nephrocystin 3-like N-terminal" evidence="4">
    <location>
        <begin position="277"/>
        <end position="446"/>
    </location>
</feature>
<dbReference type="PANTHER" id="PTHR10039:SF5">
    <property type="entry name" value="NACHT DOMAIN-CONTAINING PROTEIN"/>
    <property type="match status" value="1"/>
</dbReference>
<protein>
    <recommendedName>
        <fullName evidence="4">Nephrocystin 3-like N-terminal domain-containing protein</fullName>
    </recommendedName>
</protein>
<keyword evidence="1" id="KW-0677">Repeat</keyword>
<name>A0A1V6T6X2_9EURO</name>
<dbReference type="EMBL" id="MLKD01000011">
    <property type="protein sequence ID" value="OQE21670.1"/>
    <property type="molecule type" value="Genomic_DNA"/>
</dbReference>
<comment type="caution">
    <text evidence="5">The sequence shown here is derived from an EMBL/GenBank/DDBJ whole genome shotgun (WGS) entry which is preliminary data.</text>
</comment>
<sequence length="1090" mass="125977">MSGLEALSLACNVMTVITFALDTAKVCQEIRKHGNADPDLRRNTSQIGQTFADLETTLQQTATAPTAEEKRVRDLAVECKKYADDLNEVLDRISPKSSGAKPGRLASFKSTTRTILHKRQIEDHKNRLEAAQSTMNSTLLVRILNDCIQSKALTASTYNTLNQRQKNILDNNDQIKVIVADIKRLEDTQAYEKLLGSLKYDQMNARKNDVPHRHQDTFEWIFEDKFPERDKSEQSDQRDASNEIDERDDRYKSDEYDTSDESDGNSKWEIGSSDEKTDRPDLVEWLQEDSRCLYWVNGKPGSGKSTFMKFIEHDKRTKSALERWQPQLECRIISHFLWKVGTQNQHSLKGMLCSLFHQVLCEERSLALQILCDEPDLIHKKEMTDWDLYDLQRRLFEALRCSSYTYFILLDGLDELFQLNENTGKLFSILESLSALDGVKLCVSSRPERLFADKFRSNQSLRMQDLTKGDIRKYTTDFLKDLHLEPDEGLHLQILHEMIHKAEGVFLWVYVVLQRIKKDITQYGETWDGVYELITQLPPDLIRLYKDMWTRLGDKNEKYVMQAARYFQFLQHGSTFEMQTVAFLAAIADEEFLDALIIYEGISSECFKIWVKMSEDTFRTLVSVSGGLLEAQVPDTTPMRYFSSMSEDQQKLQPWVFAKVRFIHRTAIDFINSDEGKELFGKHTLEYEPFLWLRVKAELAHLSVDCTAYDPLSNVWFQIAFYSSKAGEAGVPMPYGMLHLIYRCVTQESRELLRPFHSISFEDFFFCHASCLCPATGIEELQNLVEDKSPSCLIYALIGASDLMRSIDYGLTGYSQKKTRYSMMEHYLRKYLEYLSGELEGFEPKDASDGILLAWRCFLLHETYQWIETRRLKESHREQPYLDIMNKRNWLMADNKTSVERILELFIKCGVMTESPGPKYLIVVNWHELGIVKRPSDRKIPPKSNPILVTQGLDNHSSSTYCEVNDAQLLSQLAKEISTRSEPILAMRRDAFIRAILANNRAISGTGEQEWKAGYFSIKMAEIHMQTFTEWICGEGSNLLTDIYPENQPKYLESSALGEFECASDALENIGYTLPEINRKYECLHACFNR</sequence>
<dbReference type="InterPro" id="IPR056884">
    <property type="entry name" value="NPHP3-like_N"/>
</dbReference>
<feature type="compositionally biased region" description="Basic and acidic residues" evidence="2">
    <location>
        <begin position="228"/>
        <end position="241"/>
    </location>
</feature>
<evidence type="ECO:0000313" key="6">
    <source>
        <dbReference type="Proteomes" id="UP000191285"/>
    </source>
</evidence>
<organism evidence="5 6">
    <name type="scientific">Penicillium steckii</name>
    <dbReference type="NCBI Taxonomy" id="303698"/>
    <lineage>
        <taxon>Eukaryota</taxon>
        <taxon>Fungi</taxon>
        <taxon>Dikarya</taxon>
        <taxon>Ascomycota</taxon>
        <taxon>Pezizomycotina</taxon>
        <taxon>Eurotiomycetes</taxon>
        <taxon>Eurotiomycetidae</taxon>
        <taxon>Eurotiales</taxon>
        <taxon>Aspergillaceae</taxon>
        <taxon>Penicillium</taxon>
    </lineage>
</organism>
<keyword evidence="3" id="KW-0732">Signal</keyword>
<dbReference type="PANTHER" id="PTHR10039">
    <property type="entry name" value="AMELOGENIN"/>
    <property type="match status" value="1"/>
</dbReference>
<dbReference type="STRING" id="303698.A0A1V6T6X2"/>